<proteinExistence type="inferred from homology"/>
<evidence type="ECO:0000313" key="3">
    <source>
        <dbReference type="Proteomes" id="UP000188354"/>
    </source>
</evidence>
<dbReference type="PANTHER" id="PTHR45642:SF67">
    <property type="entry name" value="GDSL-LIKE LIPASE_ACYLHYDROLASE FAMILY PROTEIN, EXPRESSED"/>
    <property type="match status" value="1"/>
</dbReference>
<reference evidence="2 3" key="1">
    <citation type="journal article" date="2017" name="Plant Biotechnol. J.">
        <title>A comprehensive draft genome sequence for lupin (Lupinus angustifolius), an emerging health food: insights into plant-microbe interactions and legume evolution.</title>
        <authorList>
            <person name="Hane J.K."/>
            <person name="Ming Y."/>
            <person name="Kamphuis L.G."/>
            <person name="Nelson M.N."/>
            <person name="Garg G."/>
            <person name="Atkins C.A."/>
            <person name="Bayer P.E."/>
            <person name="Bravo A."/>
            <person name="Bringans S."/>
            <person name="Cannon S."/>
            <person name="Edwards D."/>
            <person name="Foley R."/>
            <person name="Gao L.L."/>
            <person name="Harrison M.J."/>
            <person name="Huang W."/>
            <person name="Hurgobin B."/>
            <person name="Li S."/>
            <person name="Liu C.W."/>
            <person name="McGrath A."/>
            <person name="Morahan G."/>
            <person name="Murray J."/>
            <person name="Weller J."/>
            <person name="Jian J."/>
            <person name="Singh K.B."/>
        </authorList>
    </citation>
    <scope>NUCLEOTIDE SEQUENCE [LARGE SCALE GENOMIC DNA]</scope>
    <source>
        <strain evidence="3">cv. Tanjil</strain>
        <tissue evidence="2">Whole plant</tissue>
    </source>
</reference>
<protein>
    <recommendedName>
        <fullName evidence="4">GDSL esterase/lipase</fullName>
    </recommendedName>
</protein>
<keyword evidence="3" id="KW-1185">Reference proteome</keyword>
<dbReference type="Gramene" id="OIW08055">
    <property type="protein sequence ID" value="OIW08055"/>
    <property type="gene ID" value="TanjilG_20156"/>
</dbReference>
<dbReference type="PANTHER" id="PTHR45642">
    <property type="entry name" value="GDSL ESTERASE/LIPASE EXL3"/>
    <property type="match status" value="1"/>
</dbReference>
<dbReference type="GO" id="GO:0016788">
    <property type="term" value="F:hydrolase activity, acting on ester bonds"/>
    <property type="evidence" value="ECO:0007669"/>
    <property type="project" value="InterPro"/>
</dbReference>
<dbReference type="STRING" id="3871.A0A4P1RCW0"/>
<comment type="similarity">
    <text evidence="1">Belongs to the 'GDSL' lipolytic enzyme family.</text>
</comment>
<dbReference type="Pfam" id="PF00657">
    <property type="entry name" value="Lipase_GDSL"/>
    <property type="match status" value="1"/>
</dbReference>
<evidence type="ECO:0008006" key="4">
    <source>
        <dbReference type="Google" id="ProtNLM"/>
    </source>
</evidence>
<sequence length="146" mass="15801">MGAREIGVTNAAPMGCLPVLITLFGSHSNECVDRLNNDSIDYNKNLNKTSQNLRKILPGIKLVVCDIYQPLYNLVTNPSENGFSETRRGYCGTGLLETAIICNNMSIGTCANASNYVFWDGAHPSEATNKILADTMVAADIPLLMS</sequence>
<dbReference type="InterPro" id="IPR050592">
    <property type="entry name" value="GDSL_lipolytic_enzyme"/>
</dbReference>
<dbReference type="EMBL" id="CM007367">
    <property type="protein sequence ID" value="OIW08055.1"/>
    <property type="molecule type" value="Genomic_DNA"/>
</dbReference>
<dbReference type="Proteomes" id="UP000188354">
    <property type="component" value="Chromosome LG07"/>
</dbReference>
<dbReference type="SUPFAM" id="SSF52266">
    <property type="entry name" value="SGNH hydrolase"/>
    <property type="match status" value="1"/>
</dbReference>
<evidence type="ECO:0000256" key="1">
    <source>
        <dbReference type="ARBA" id="ARBA00008668"/>
    </source>
</evidence>
<gene>
    <name evidence="2" type="ORF">TanjilG_20156</name>
</gene>
<dbReference type="InterPro" id="IPR001087">
    <property type="entry name" value="GDSL"/>
</dbReference>
<organism evidence="2 3">
    <name type="scientific">Lupinus angustifolius</name>
    <name type="common">Narrow-leaved blue lupine</name>
    <dbReference type="NCBI Taxonomy" id="3871"/>
    <lineage>
        <taxon>Eukaryota</taxon>
        <taxon>Viridiplantae</taxon>
        <taxon>Streptophyta</taxon>
        <taxon>Embryophyta</taxon>
        <taxon>Tracheophyta</taxon>
        <taxon>Spermatophyta</taxon>
        <taxon>Magnoliopsida</taxon>
        <taxon>eudicotyledons</taxon>
        <taxon>Gunneridae</taxon>
        <taxon>Pentapetalae</taxon>
        <taxon>rosids</taxon>
        <taxon>fabids</taxon>
        <taxon>Fabales</taxon>
        <taxon>Fabaceae</taxon>
        <taxon>Papilionoideae</taxon>
        <taxon>50 kb inversion clade</taxon>
        <taxon>genistoids sensu lato</taxon>
        <taxon>core genistoids</taxon>
        <taxon>Genisteae</taxon>
        <taxon>Lupinus</taxon>
    </lineage>
</organism>
<dbReference type="AlphaFoldDB" id="A0A4P1RCW0"/>
<accession>A0A4P1RCW0</accession>
<evidence type="ECO:0000313" key="2">
    <source>
        <dbReference type="EMBL" id="OIW08055.1"/>
    </source>
</evidence>
<dbReference type="InterPro" id="IPR036514">
    <property type="entry name" value="SGNH_hydro_sf"/>
</dbReference>
<dbReference type="Gene3D" id="3.40.50.1110">
    <property type="entry name" value="SGNH hydrolase"/>
    <property type="match status" value="1"/>
</dbReference>
<name>A0A4P1RCW0_LUPAN</name>